<gene>
    <name evidence="2" type="ORF">PR048_010103</name>
</gene>
<evidence type="ECO:0000313" key="2">
    <source>
        <dbReference type="EMBL" id="KAJ8890594.1"/>
    </source>
</evidence>
<protein>
    <recommendedName>
        <fullName evidence="1">Transposable element P transposase-like RNase H domain-containing protein</fullName>
    </recommendedName>
</protein>
<dbReference type="Proteomes" id="UP001159363">
    <property type="component" value="Chromosome 3"/>
</dbReference>
<feature type="domain" description="Transposable element P transposase-like RNase H" evidence="1">
    <location>
        <begin position="40"/>
        <end position="96"/>
    </location>
</feature>
<sequence length="176" mass="19719">MRQPHSQVLKRLHIAERRRKAAQAPFLGLASVGENVICGETGITSLIKQRLVYEASNLHHVEDKLGSLIVDEMSIKAKVMYDRNLDQFLGYTEAEIEELGPPHSRGGCAVRLLAFHQGELGSIPGPGHSGFSQVENRAGRCRWFAWFSWDLPFPPPLHSDVPPYSLRFTLIGSQYL</sequence>
<organism evidence="2 3">
    <name type="scientific">Dryococelus australis</name>
    <dbReference type="NCBI Taxonomy" id="614101"/>
    <lineage>
        <taxon>Eukaryota</taxon>
        <taxon>Metazoa</taxon>
        <taxon>Ecdysozoa</taxon>
        <taxon>Arthropoda</taxon>
        <taxon>Hexapoda</taxon>
        <taxon>Insecta</taxon>
        <taxon>Pterygota</taxon>
        <taxon>Neoptera</taxon>
        <taxon>Polyneoptera</taxon>
        <taxon>Phasmatodea</taxon>
        <taxon>Verophasmatodea</taxon>
        <taxon>Anareolatae</taxon>
        <taxon>Phasmatidae</taxon>
        <taxon>Eurycanthinae</taxon>
        <taxon>Dryococelus</taxon>
    </lineage>
</organism>
<accession>A0ABQ9I1S6</accession>
<dbReference type="EMBL" id="JARBHB010000003">
    <property type="protein sequence ID" value="KAJ8890594.1"/>
    <property type="molecule type" value="Genomic_DNA"/>
</dbReference>
<evidence type="ECO:0000259" key="1">
    <source>
        <dbReference type="Pfam" id="PF21787"/>
    </source>
</evidence>
<keyword evidence="3" id="KW-1185">Reference proteome</keyword>
<proteinExistence type="predicted"/>
<dbReference type="Pfam" id="PF21787">
    <property type="entry name" value="TNP-like_RNaseH_N"/>
    <property type="match status" value="1"/>
</dbReference>
<comment type="caution">
    <text evidence="2">The sequence shown here is derived from an EMBL/GenBank/DDBJ whole genome shotgun (WGS) entry which is preliminary data.</text>
</comment>
<evidence type="ECO:0000313" key="3">
    <source>
        <dbReference type="Proteomes" id="UP001159363"/>
    </source>
</evidence>
<reference evidence="2 3" key="1">
    <citation type="submission" date="2023-02" db="EMBL/GenBank/DDBJ databases">
        <title>LHISI_Scaffold_Assembly.</title>
        <authorList>
            <person name="Stuart O.P."/>
            <person name="Cleave R."/>
            <person name="Magrath M.J.L."/>
            <person name="Mikheyev A.S."/>
        </authorList>
    </citation>
    <scope>NUCLEOTIDE SEQUENCE [LARGE SCALE GENOMIC DNA]</scope>
    <source>
        <strain evidence="2">Daus_M_001</strain>
        <tissue evidence="2">Leg muscle</tissue>
    </source>
</reference>
<dbReference type="InterPro" id="IPR048365">
    <property type="entry name" value="TNP-like_RNaseH_N"/>
</dbReference>
<name>A0ABQ9I1S6_9NEOP</name>